<dbReference type="PANTHER" id="PTHR43065:SF42">
    <property type="entry name" value="TWO-COMPONENT SENSOR PPRA"/>
    <property type="match status" value="1"/>
</dbReference>
<comment type="caution">
    <text evidence="8">The sequence shown here is derived from an EMBL/GenBank/DDBJ whole genome shotgun (WGS) entry which is preliminary data.</text>
</comment>
<evidence type="ECO:0000256" key="4">
    <source>
        <dbReference type="PROSITE-ProRule" id="PRU00169"/>
    </source>
</evidence>
<dbReference type="PRINTS" id="PR00344">
    <property type="entry name" value="BCTRLSENSOR"/>
</dbReference>
<dbReference type="PROSITE" id="PS50109">
    <property type="entry name" value="HIS_KIN"/>
    <property type="match status" value="1"/>
</dbReference>
<comment type="catalytic activity">
    <reaction evidence="1">
        <text>ATP + protein L-histidine = ADP + protein N-phospho-L-histidine.</text>
        <dbReference type="EC" id="2.7.13.3"/>
    </reaction>
</comment>
<keyword evidence="9" id="KW-1185">Reference proteome</keyword>
<proteinExistence type="predicted"/>
<dbReference type="PANTHER" id="PTHR43065">
    <property type="entry name" value="SENSOR HISTIDINE KINASE"/>
    <property type="match status" value="1"/>
</dbReference>
<dbReference type="SUPFAM" id="SSF52172">
    <property type="entry name" value="CheY-like"/>
    <property type="match status" value="1"/>
</dbReference>
<dbReference type="Gene3D" id="3.30.565.10">
    <property type="entry name" value="Histidine kinase-like ATPase, C-terminal domain"/>
    <property type="match status" value="1"/>
</dbReference>
<evidence type="ECO:0000256" key="5">
    <source>
        <dbReference type="SAM" id="Coils"/>
    </source>
</evidence>
<evidence type="ECO:0000259" key="6">
    <source>
        <dbReference type="PROSITE" id="PS50109"/>
    </source>
</evidence>
<protein>
    <recommendedName>
        <fullName evidence="2">histidine kinase</fullName>
        <ecNumber evidence="2">2.7.13.3</ecNumber>
    </recommendedName>
</protein>
<dbReference type="SUPFAM" id="SSF55874">
    <property type="entry name" value="ATPase domain of HSP90 chaperone/DNA topoisomerase II/histidine kinase"/>
    <property type="match status" value="1"/>
</dbReference>
<feature type="modified residue" description="4-aspartylphosphate" evidence="4">
    <location>
        <position position="484"/>
    </location>
</feature>
<evidence type="ECO:0000313" key="8">
    <source>
        <dbReference type="EMBL" id="KWS05651.1"/>
    </source>
</evidence>
<name>A0A108UAQ3_9GAMM</name>
<dbReference type="OrthoDB" id="9770473at2"/>
<evidence type="ECO:0000256" key="1">
    <source>
        <dbReference type="ARBA" id="ARBA00000085"/>
    </source>
</evidence>
<dbReference type="InterPro" id="IPR005467">
    <property type="entry name" value="His_kinase_dom"/>
</dbReference>
<dbReference type="InterPro" id="IPR036890">
    <property type="entry name" value="HATPase_C_sf"/>
</dbReference>
<dbReference type="InterPro" id="IPR036097">
    <property type="entry name" value="HisK_dim/P_sf"/>
</dbReference>
<dbReference type="SMART" id="SM00388">
    <property type="entry name" value="HisKA"/>
    <property type="match status" value="1"/>
</dbReference>
<dbReference type="InterPro" id="IPR003594">
    <property type="entry name" value="HATPase_dom"/>
</dbReference>
<feature type="coiled-coil region" evidence="5">
    <location>
        <begin position="134"/>
        <end position="186"/>
    </location>
</feature>
<keyword evidence="5" id="KW-0175">Coiled coil</keyword>
<dbReference type="Pfam" id="PF00072">
    <property type="entry name" value="Response_reg"/>
    <property type="match status" value="1"/>
</dbReference>
<keyword evidence="8" id="KW-0808">Transferase</keyword>
<dbReference type="RefSeq" id="WP_153019098.1">
    <property type="nucleotide sequence ID" value="NZ_JAJA02000001.1"/>
</dbReference>
<dbReference type="AlphaFoldDB" id="A0A108UAQ3"/>
<feature type="domain" description="Histidine kinase" evidence="6">
    <location>
        <begin position="195"/>
        <end position="411"/>
    </location>
</feature>
<evidence type="ECO:0000256" key="3">
    <source>
        <dbReference type="ARBA" id="ARBA00022553"/>
    </source>
</evidence>
<dbReference type="PROSITE" id="PS50110">
    <property type="entry name" value="RESPONSE_REGULATORY"/>
    <property type="match status" value="1"/>
</dbReference>
<evidence type="ECO:0000259" key="7">
    <source>
        <dbReference type="PROSITE" id="PS50110"/>
    </source>
</evidence>
<dbReference type="Pfam" id="PF02518">
    <property type="entry name" value="HATPase_c"/>
    <property type="match status" value="1"/>
</dbReference>
<keyword evidence="8" id="KW-0418">Kinase</keyword>
<dbReference type="InterPro" id="IPR004358">
    <property type="entry name" value="Sig_transdc_His_kin-like_C"/>
</dbReference>
<keyword evidence="3 4" id="KW-0597">Phosphoprotein</keyword>
<dbReference type="Pfam" id="PF00512">
    <property type="entry name" value="HisKA"/>
    <property type="match status" value="1"/>
</dbReference>
<dbReference type="SUPFAM" id="SSF47384">
    <property type="entry name" value="Homodimeric domain of signal transducing histidine kinase"/>
    <property type="match status" value="1"/>
</dbReference>
<dbReference type="Gene3D" id="1.10.287.130">
    <property type="match status" value="1"/>
</dbReference>
<feature type="domain" description="Response regulatory" evidence="7">
    <location>
        <begin position="434"/>
        <end position="548"/>
    </location>
</feature>
<dbReference type="GO" id="GO:0000155">
    <property type="term" value="F:phosphorelay sensor kinase activity"/>
    <property type="evidence" value="ECO:0007669"/>
    <property type="project" value="InterPro"/>
</dbReference>
<evidence type="ECO:0000256" key="2">
    <source>
        <dbReference type="ARBA" id="ARBA00012438"/>
    </source>
</evidence>
<dbReference type="SMART" id="SM00387">
    <property type="entry name" value="HATPase_c"/>
    <property type="match status" value="1"/>
</dbReference>
<dbReference type="InterPro" id="IPR001789">
    <property type="entry name" value="Sig_transdc_resp-reg_receiver"/>
</dbReference>
<dbReference type="InterPro" id="IPR003661">
    <property type="entry name" value="HisK_dim/P_dom"/>
</dbReference>
<dbReference type="EC" id="2.7.13.3" evidence="2"/>
<gene>
    <name evidence="8" type="ORF">AZ78_3203</name>
</gene>
<dbReference type="EMBL" id="JAJA02000001">
    <property type="protein sequence ID" value="KWS05651.1"/>
    <property type="molecule type" value="Genomic_DNA"/>
</dbReference>
<reference evidence="8 9" key="1">
    <citation type="journal article" date="2014" name="Genome Announc.">
        <title>Draft Genome Sequence of Lysobacter capsici AZ78, a Bacterium Antagonistic to Plant-Pathogenic Oomycetes.</title>
        <authorList>
            <person name="Puopolo G."/>
            <person name="Sonego P."/>
            <person name="Engelen K."/>
            <person name="Pertot I."/>
        </authorList>
    </citation>
    <scope>NUCLEOTIDE SEQUENCE [LARGE SCALE GENOMIC DNA]</scope>
    <source>
        <strain evidence="8 9">AZ78</strain>
    </source>
</reference>
<accession>A0A108UAQ3</accession>
<organism evidence="8 9">
    <name type="scientific">Lysobacter capsici AZ78</name>
    <dbReference type="NCBI Taxonomy" id="1444315"/>
    <lineage>
        <taxon>Bacteria</taxon>
        <taxon>Pseudomonadati</taxon>
        <taxon>Pseudomonadota</taxon>
        <taxon>Gammaproteobacteria</taxon>
        <taxon>Lysobacterales</taxon>
        <taxon>Lysobacteraceae</taxon>
        <taxon>Lysobacter</taxon>
    </lineage>
</organism>
<sequence length="552" mass="60381">MHQRVLVFAPIGRDAPATIDLLARAGIAATLCRDYAQLLGDMEAGIDAAFVAEEGLFGQDLDLLAQWVSRQPAWSDLPFVVLTSRHDEPRVTRWRQELVRGLRNVALLERPVQPITLISVMQAALRARLRQHEVRSLLAAREQAAAELESLVAQRTEQLQQVNSQLRNEMAERARIEESLRHAQKLEALGQLTGGVAHDFNNLLMVITAGLDMMERNQDPARRARMLQGMRQAAQRGASLTRQLLAFSRSHALRPETVDLARHLQDMKELLDRSLGGDVQVDVRLKPDLWSVQVDPGELELVLLNLAVNARDAMARGGVITIEGENLPDWQGPNGRGDFVSLCVRDNGAGMSEEVKSHVFEPFFTTKDVGKGSGLGLAQVYGFAQQSGGTTEIQSEQGVGTAITLYLPRSEHDPTHVAALHPDAAAATPSSTGSVLMVEDDVEVAALVRDMLGDIGYDVIHVSNPDAALGALANARHLDLVFSDIMMPGGKSGIDLARELRQRRPDLPVLLTSGYIERNRDEAVAMGIQVLPKPYGLEELRLAIAAVLEVPH</sequence>
<dbReference type="SMART" id="SM00448">
    <property type="entry name" value="REC"/>
    <property type="match status" value="1"/>
</dbReference>
<evidence type="ECO:0000313" key="9">
    <source>
        <dbReference type="Proteomes" id="UP000023435"/>
    </source>
</evidence>
<dbReference type="Proteomes" id="UP000023435">
    <property type="component" value="Unassembled WGS sequence"/>
</dbReference>
<dbReference type="Gene3D" id="3.40.50.2300">
    <property type="match status" value="1"/>
</dbReference>
<dbReference type="CDD" id="cd00082">
    <property type="entry name" value="HisKA"/>
    <property type="match status" value="1"/>
</dbReference>
<dbReference type="InterPro" id="IPR011006">
    <property type="entry name" value="CheY-like_superfamily"/>
</dbReference>